<feature type="transmembrane region" description="Helical" evidence="4">
    <location>
        <begin position="315"/>
        <end position="338"/>
    </location>
</feature>
<evidence type="ECO:0000313" key="7">
    <source>
        <dbReference type="Proteomes" id="UP000442469"/>
    </source>
</evidence>
<dbReference type="CDD" id="cd06225">
    <property type="entry name" value="HAMP"/>
    <property type="match status" value="1"/>
</dbReference>
<dbReference type="GO" id="GO:0000155">
    <property type="term" value="F:phosphorelay sensor kinase activity"/>
    <property type="evidence" value="ECO:0007669"/>
    <property type="project" value="InterPro"/>
</dbReference>
<keyword evidence="4" id="KW-1133">Transmembrane helix</keyword>
<dbReference type="EMBL" id="WNZZ01000024">
    <property type="protein sequence ID" value="MUG25331.1"/>
    <property type="molecule type" value="Genomic_DNA"/>
</dbReference>
<feature type="transmembrane region" description="Helical" evidence="4">
    <location>
        <begin position="38"/>
        <end position="58"/>
    </location>
</feature>
<keyword evidence="3 4" id="KW-0472">Membrane</keyword>
<evidence type="ECO:0000313" key="6">
    <source>
        <dbReference type="EMBL" id="MUG25331.1"/>
    </source>
</evidence>
<dbReference type="PANTHER" id="PTHR42713:SF2">
    <property type="entry name" value="TWO-COMPONENT SENSOR KINASE YESM"/>
    <property type="match status" value="1"/>
</dbReference>
<dbReference type="PANTHER" id="PTHR42713">
    <property type="entry name" value="HISTIDINE KINASE-RELATED"/>
    <property type="match status" value="1"/>
</dbReference>
<keyword evidence="4" id="KW-0812">Transmembrane</keyword>
<dbReference type="Gene3D" id="6.10.340.10">
    <property type="match status" value="1"/>
</dbReference>
<dbReference type="GO" id="GO:0005886">
    <property type="term" value="C:plasma membrane"/>
    <property type="evidence" value="ECO:0007669"/>
    <property type="project" value="UniProtKB-SubCell"/>
</dbReference>
<dbReference type="Pfam" id="PF06580">
    <property type="entry name" value="His_kinase"/>
    <property type="match status" value="1"/>
</dbReference>
<comment type="caution">
    <text evidence="6">The sequence shown here is derived from an EMBL/GenBank/DDBJ whole genome shotgun (WGS) entry which is preliminary data.</text>
</comment>
<gene>
    <name evidence="6" type="ORF">GNQ08_23470</name>
</gene>
<accession>A0A6N8F3T4</accession>
<proteinExistence type="predicted"/>
<reference evidence="6 7" key="1">
    <citation type="submission" date="2019-11" db="EMBL/GenBank/DDBJ databases">
        <title>Draft genome sequences of five Paenibacillus species of dairy origin.</title>
        <authorList>
            <person name="Olajide A.M."/>
            <person name="Chen S."/>
            <person name="Lapointe G."/>
        </authorList>
    </citation>
    <scope>NUCLEOTIDE SEQUENCE [LARGE SCALE GENOMIC DNA]</scope>
    <source>
        <strain evidence="6 7">3CT49</strain>
    </source>
</reference>
<dbReference type="InterPro" id="IPR003660">
    <property type="entry name" value="HAMP_dom"/>
</dbReference>
<evidence type="ECO:0000256" key="3">
    <source>
        <dbReference type="ARBA" id="ARBA00023136"/>
    </source>
</evidence>
<feature type="domain" description="HAMP" evidence="5">
    <location>
        <begin position="339"/>
        <end position="391"/>
    </location>
</feature>
<dbReference type="PROSITE" id="PS50885">
    <property type="entry name" value="HAMP"/>
    <property type="match status" value="1"/>
</dbReference>
<dbReference type="AlphaFoldDB" id="A0A6N8F3T4"/>
<evidence type="ECO:0000256" key="1">
    <source>
        <dbReference type="ARBA" id="ARBA00004236"/>
    </source>
</evidence>
<dbReference type="InterPro" id="IPR010559">
    <property type="entry name" value="Sig_transdc_His_kin_internal"/>
</dbReference>
<dbReference type="SMART" id="SM00304">
    <property type="entry name" value="HAMP"/>
    <property type="match status" value="1"/>
</dbReference>
<name>A0A6N8F3T4_PAEMA</name>
<dbReference type="Pfam" id="PF00672">
    <property type="entry name" value="HAMP"/>
    <property type="match status" value="1"/>
</dbReference>
<keyword evidence="2" id="KW-1003">Cell membrane</keyword>
<sequence>MQDGANAESACFSTEGTNMTTKKHRPFNKKLFKFSTKLIISLSAANLLISCVTALITYRIHLSLFNEEVSRQYYMTTEQVLARLDSRVNDMYRITDYITLNPSVSLAISAQNERSDSYERMKIEKMLDEQIYQVRLDAPEMIGIRIYDLKGNVINLGSFAGSFNSLKPEYLGQMIRKLEGTGGEYVWSQPGREDYRQQENSNWVLAGRLMRSMDLDTYGMMLILFNTSLFEAYLKDLRTETQVEVFLYDQEGKPLYSLNGSNGQVPDLSTMPGIGNSVRKENGVSYIYTRQKSEKVGFTLVSKVSLAQIQSKSQVILKVAVVSALASLICLAIIITGISRMLRPLGNLVRGMKRVREGQFDTRVQIRTQDELGYLGDSFNNMTAHIEKLIYEVYERKISEKEAELKAIQAQLNPHFLYNTLGMFFWKF</sequence>
<dbReference type="Proteomes" id="UP000442469">
    <property type="component" value="Unassembled WGS sequence"/>
</dbReference>
<comment type="subcellular location">
    <subcellularLocation>
        <location evidence="1">Cell membrane</location>
    </subcellularLocation>
</comment>
<organism evidence="6 7">
    <name type="scientific">Paenibacillus macerans</name>
    <name type="common">Bacillus macerans</name>
    <dbReference type="NCBI Taxonomy" id="44252"/>
    <lineage>
        <taxon>Bacteria</taxon>
        <taxon>Bacillati</taxon>
        <taxon>Bacillota</taxon>
        <taxon>Bacilli</taxon>
        <taxon>Bacillales</taxon>
        <taxon>Paenibacillaceae</taxon>
        <taxon>Paenibacillus</taxon>
    </lineage>
</organism>
<protein>
    <submittedName>
        <fullName evidence="6">HAMP domain-containing protein</fullName>
    </submittedName>
</protein>
<evidence type="ECO:0000256" key="4">
    <source>
        <dbReference type="SAM" id="Phobius"/>
    </source>
</evidence>
<evidence type="ECO:0000256" key="2">
    <source>
        <dbReference type="ARBA" id="ARBA00022475"/>
    </source>
</evidence>
<dbReference type="InterPro" id="IPR051552">
    <property type="entry name" value="HptR"/>
</dbReference>
<evidence type="ECO:0000259" key="5">
    <source>
        <dbReference type="PROSITE" id="PS50885"/>
    </source>
</evidence>
<dbReference type="SUPFAM" id="SSF158472">
    <property type="entry name" value="HAMP domain-like"/>
    <property type="match status" value="1"/>
</dbReference>